<protein>
    <submittedName>
        <fullName evidence="1">RagB/SusD family nutrient uptake outer membrane protein</fullName>
    </submittedName>
</protein>
<evidence type="ECO:0000313" key="1">
    <source>
        <dbReference type="EMBL" id="TGY76301.1"/>
    </source>
</evidence>
<organism evidence="1 2">
    <name type="scientific">Lepagella muris</name>
    <dbReference type="NCBI Taxonomy" id="3032870"/>
    <lineage>
        <taxon>Bacteria</taxon>
        <taxon>Pseudomonadati</taxon>
        <taxon>Bacteroidota</taxon>
        <taxon>Bacteroidia</taxon>
        <taxon>Bacteroidales</taxon>
        <taxon>Muribaculaceae</taxon>
        <taxon>Lepagella</taxon>
    </lineage>
</organism>
<comment type="caution">
    <text evidence="1">The sequence shown here is derived from an EMBL/GenBank/DDBJ whole genome shotgun (WGS) entry which is preliminary data.</text>
</comment>
<proteinExistence type="predicted"/>
<dbReference type="EMBL" id="SRYB01000042">
    <property type="protein sequence ID" value="TGY76301.1"/>
    <property type="molecule type" value="Genomic_DNA"/>
</dbReference>
<gene>
    <name evidence="1" type="ORF">E5331_18400</name>
</gene>
<sequence length="502" mass="57350">MITTNKILSLMGGMAIMLSSCNLDETPYGFYSEDNFYKTEADAEAAVNYAYGCMNFLEYSRSIFFLGDMPTEALTTKSDATMDNQDINNWKVSNFKTNKTLENFFKYSFIGINRANAVIKNIPKCNFSQDIKDQYLGEAYFLRAYNYFSLVRNFGLVPMHNSVVETLDQTSAPLASDIDELYDLILGDCRKAADLMPVYDAPRLGRADKVAAKALAAKAYLYVASAKEHGVKLYRDMRRDTEEMYDSAAYFANQVITEQHVYGFEPNLLDIYDVEKANGPEHIFMMAMDRSGTSEGEFSKISKMFIPYIDGATIYLKQGDSEEFIPSHDGWGEYQTTQAFYNSFEDNDKRKTHLICDKVYNANGEVSAKYPDNFQYPFSRKYIDPKFSGDKTSTRPFLIRFSDVALIYAEAAGPTAQSYQLVNYIRNRAGLSDLQPNLSMTDFREAVYKERGFELSYEGDRMYDIRRWNRIGEIPEARGMSEDDITFYPIPQAEINLNGSLR</sequence>
<evidence type="ECO:0000313" key="2">
    <source>
        <dbReference type="Proteomes" id="UP000306319"/>
    </source>
</evidence>
<reference evidence="1" key="1">
    <citation type="submission" date="2019-04" db="EMBL/GenBank/DDBJ databases">
        <title>Microbes associate with the intestines of laboratory mice.</title>
        <authorList>
            <person name="Navarre W."/>
            <person name="Wong E."/>
            <person name="Huang K."/>
            <person name="Tropini C."/>
            <person name="Ng K."/>
            <person name="Yu B."/>
        </authorList>
    </citation>
    <scope>NUCLEOTIDE SEQUENCE</scope>
    <source>
        <strain evidence="1">NM04_E33</strain>
    </source>
</reference>
<accession>A0AC61RCW4</accession>
<name>A0AC61RCW4_9BACT</name>
<keyword evidence="2" id="KW-1185">Reference proteome</keyword>
<dbReference type="Proteomes" id="UP000306319">
    <property type="component" value="Unassembled WGS sequence"/>
</dbReference>